<evidence type="ECO:0000259" key="1">
    <source>
        <dbReference type="Pfam" id="PF09851"/>
    </source>
</evidence>
<dbReference type="EMBL" id="DWZJ01000001">
    <property type="protein sequence ID" value="HJB12074.1"/>
    <property type="molecule type" value="Genomic_DNA"/>
</dbReference>
<evidence type="ECO:0000313" key="3">
    <source>
        <dbReference type="Proteomes" id="UP000823824"/>
    </source>
</evidence>
<protein>
    <submittedName>
        <fullName evidence="2">SHOCT domain-containing protein</fullName>
    </submittedName>
</protein>
<accession>A0A9D2LGB5</accession>
<dbReference type="InterPro" id="IPR018649">
    <property type="entry name" value="SHOCT"/>
</dbReference>
<reference evidence="2" key="1">
    <citation type="journal article" date="2021" name="PeerJ">
        <title>Extensive microbial diversity within the chicken gut microbiome revealed by metagenomics and culture.</title>
        <authorList>
            <person name="Gilroy R."/>
            <person name="Ravi A."/>
            <person name="Getino M."/>
            <person name="Pursley I."/>
            <person name="Horton D.L."/>
            <person name="Alikhan N.F."/>
            <person name="Baker D."/>
            <person name="Gharbi K."/>
            <person name="Hall N."/>
            <person name="Watson M."/>
            <person name="Adriaenssens E.M."/>
            <person name="Foster-Nyarko E."/>
            <person name="Jarju S."/>
            <person name="Secka A."/>
            <person name="Antonio M."/>
            <person name="Oren A."/>
            <person name="Chaudhuri R.R."/>
            <person name="La Ragione R."/>
            <person name="Hildebrand F."/>
            <person name="Pallen M.J."/>
        </authorList>
    </citation>
    <scope>NUCLEOTIDE SEQUENCE</scope>
    <source>
        <strain evidence="2">ChiBcec18-1249</strain>
    </source>
</reference>
<comment type="caution">
    <text evidence="2">The sequence shown here is derived from an EMBL/GenBank/DDBJ whole genome shotgun (WGS) entry which is preliminary data.</text>
</comment>
<dbReference type="Pfam" id="PF09851">
    <property type="entry name" value="SHOCT"/>
    <property type="match status" value="1"/>
</dbReference>
<feature type="domain" description="SHOCT" evidence="1">
    <location>
        <begin position="196"/>
        <end position="223"/>
    </location>
</feature>
<name>A0A9D2LGB5_9FIRM</name>
<sequence>MRGFGENISIKVTPGGADSCDVWVYSELAVPALTDNGKNKANVMKVMDLLASALRNAGGPRPVYHVDGYCGKTLDVYEDKCVITSRATIGSFMTGNMTDGEKTIYYSDCIGVQFKRNGTGITVGYLQLETASGMMNKKGSNFWSENSFTFSKDSLNAQMAEIADYIKDRIDAIKKQRSTPQTTTVIQQTAAPSAADELKKFKELLDMGAISQEEYDAKKKQLLGL</sequence>
<evidence type="ECO:0000313" key="2">
    <source>
        <dbReference type="EMBL" id="HJB12074.1"/>
    </source>
</evidence>
<reference evidence="2" key="2">
    <citation type="submission" date="2021-04" db="EMBL/GenBank/DDBJ databases">
        <authorList>
            <person name="Gilroy R."/>
        </authorList>
    </citation>
    <scope>NUCLEOTIDE SEQUENCE</scope>
    <source>
        <strain evidence="2">ChiBcec18-1249</strain>
    </source>
</reference>
<dbReference type="Proteomes" id="UP000823824">
    <property type="component" value="Unassembled WGS sequence"/>
</dbReference>
<gene>
    <name evidence="2" type="ORF">H9787_00015</name>
</gene>
<proteinExistence type="predicted"/>
<organism evidence="2 3">
    <name type="scientific">Candidatus Oscillibacter excrementigallinarum</name>
    <dbReference type="NCBI Taxonomy" id="2838716"/>
    <lineage>
        <taxon>Bacteria</taxon>
        <taxon>Bacillati</taxon>
        <taxon>Bacillota</taxon>
        <taxon>Clostridia</taxon>
        <taxon>Eubacteriales</taxon>
        <taxon>Oscillospiraceae</taxon>
        <taxon>Oscillibacter</taxon>
    </lineage>
</organism>
<dbReference type="AlphaFoldDB" id="A0A9D2LGB5"/>